<dbReference type="InterPro" id="IPR003382">
    <property type="entry name" value="Flavoprotein"/>
</dbReference>
<name>C7PYT7_CATAD</name>
<dbReference type="Pfam" id="PF02441">
    <property type="entry name" value="Flavoprotein"/>
    <property type="match status" value="1"/>
</dbReference>
<dbReference type="InterPro" id="IPR036551">
    <property type="entry name" value="Flavin_trans-like"/>
</dbReference>
<keyword evidence="3" id="KW-1185">Reference proteome</keyword>
<dbReference type="InParanoid" id="C7PYT7"/>
<evidence type="ECO:0000313" key="2">
    <source>
        <dbReference type="EMBL" id="ACU77409.1"/>
    </source>
</evidence>
<gene>
    <name evidence="2" type="ordered locus">Caci_8590</name>
</gene>
<dbReference type="EMBL" id="CP001700">
    <property type="protein sequence ID" value="ACU77409.1"/>
    <property type="molecule type" value="Genomic_DNA"/>
</dbReference>
<organism evidence="2 3">
    <name type="scientific">Catenulispora acidiphila (strain DSM 44928 / JCM 14897 / NBRC 102108 / NRRL B-24433 / ID139908)</name>
    <dbReference type="NCBI Taxonomy" id="479433"/>
    <lineage>
        <taxon>Bacteria</taxon>
        <taxon>Bacillati</taxon>
        <taxon>Actinomycetota</taxon>
        <taxon>Actinomycetes</taxon>
        <taxon>Catenulisporales</taxon>
        <taxon>Catenulisporaceae</taxon>
        <taxon>Catenulispora</taxon>
    </lineage>
</organism>
<dbReference type="KEGG" id="cai:Caci_8590"/>
<feature type="domain" description="Flavoprotein" evidence="1">
    <location>
        <begin position="10"/>
        <end position="98"/>
    </location>
</feature>
<dbReference type="SUPFAM" id="SSF52507">
    <property type="entry name" value="Homo-oligomeric flavin-containing Cys decarboxylases, HFCD"/>
    <property type="match status" value="1"/>
</dbReference>
<proteinExistence type="predicted"/>
<evidence type="ECO:0000259" key="1">
    <source>
        <dbReference type="Pfam" id="PF02441"/>
    </source>
</evidence>
<sequence length="177" mass="18622">MTRVLYVIPCAAGPAPMVDRLVKLAQAGGWDVWLAPTPSAMDFLDVPSLEALTGHPIRARYRQPGELGKLPMADAVIVAPATYNTINKWAAGIADTHALGLLAELTPSGIPIAVLPFVNASLAANRVFGRSVESLREEGVTVLVGDGGFMPHPAGTGGDRLETFPWELAFEAVGGPR</sequence>
<accession>C7PYT7</accession>
<dbReference type="HOGENOM" id="CLU_118224_0_0_11"/>
<dbReference type="AlphaFoldDB" id="C7PYT7"/>
<protein>
    <submittedName>
        <fullName evidence="2">Flavoprotein</fullName>
    </submittedName>
</protein>
<evidence type="ECO:0000313" key="3">
    <source>
        <dbReference type="Proteomes" id="UP000000851"/>
    </source>
</evidence>
<dbReference type="eggNOG" id="COG0452">
    <property type="taxonomic scope" value="Bacteria"/>
</dbReference>
<dbReference type="STRING" id="479433.Caci_8590"/>
<reference evidence="2 3" key="1">
    <citation type="journal article" date="2009" name="Stand. Genomic Sci.">
        <title>Complete genome sequence of Catenulispora acidiphila type strain (ID 139908).</title>
        <authorList>
            <person name="Copeland A."/>
            <person name="Lapidus A."/>
            <person name="Glavina Del Rio T."/>
            <person name="Nolan M."/>
            <person name="Lucas S."/>
            <person name="Chen F."/>
            <person name="Tice H."/>
            <person name="Cheng J.F."/>
            <person name="Bruce D."/>
            <person name="Goodwin L."/>
            <person name="Pitluck S."/>
            <person name="Mikhailova N."/>
            <person name="Pati A."/>
            <person name="Ivanova N."/>
            <person name="Mavromatis K."/>
            <person name="Chen A."/>
            <person name="Palaniappan K."/>
            <person name="Chain P."/>
            <person name="Land M."/>
            <person name="Hauser L."/>
            <person name="Chang Y.J."/>
            <person name="Jeffries C.D."/>
            <person name="Chertkov O."/>
            <person name="Brettin T."/>
            <person name="Detter J.C."/>
            <person name="Han C."/>
            <person name="Ali Z."/>
            <person name="Tindall B.J."/>
            <person name="Goker M."/>
            <person name="Bristow J."/>
            <person name="Eisen J.A."/>
            <person name="Markowitz V."/>
            <person name="Hugenholtz P."/>
            <person name="Kyrpides N.C."/>
            <person name="Klenk H.P."/>
        </authorList>
    </citation>
    <scope>NUCLEOTIDE SEQUENCE [LARGE SCALE GENOMIC DNA]</scope>
    <source>
        <strain evidence="3">DSM 44928 / JCM 14897 / NBRC 102108 / NRRL B-24433 / ID139908</strain>
    </source>
</reference>
<dbReference type="GO" id="GO:0003824">
    <property type="term" value="F:catalytic activity"/>
    <property type="evidence" value="ECO:0007669"/>
    <property type="project" value="InterPro"/>
</dbReference>
<dbReference type="Gene3D" id="3.40.50.1950">
    <property type="entry name" value="Flavin prenyltransferase-like"/>
    <property type="match status" value="1"/>
</dbReference>
<dbReference type="OrthoDB" id="161343at2"/>
<dbReference type="Proteomes" id="UP000000851">
    <property type="component" value="Chromosome"/>
</dbReference>